<accession>A0A9P4S8P7</accession>
<feature type="non-terminal residue" evidence="2">
    <location>
        <position position="134"/>
    </location>
</feature>
<proteinExistence type="predicted"/>
<feature type="domain" description="Heterokaryon incompatibility" evidence="1">
    <location>
        <begin position="54"/>
        <end position="134"/>
    </location>
</feature>
<organism evidence="2 3">
    <name type="scientific">Patellaria atrata CBS 101060</name>
    <dbReference type="NCBI Taxonomy" id="1346257"/>
    <lineage>
        <taxon>Eukaryota</taxon>
        <taxon>Fungi</taxon>
        <taxon>Dikarya</taxon>
        <taxon>Ascomycota</taxon>
        <taxon>Pezizomycotina</taxon>
        <taxon>Dothideomycetes</taxon>
        <taxon>Dothideomycetes incertae sedis</taxon>
        <taxon>Patellariales</taxon>
        <taxon>Patellariaceae</taxon>
        <taxon>Patellaria</taxon>
    </lineage>
</organism>
<keyword evidence="3" id="KW-1185">Reference proteome</keyword>
<name>A0A9P4S8P7_9PEZI</name>
<dbReference type="EMBL" id="MU006097">
    <property type="protein sequence ID" value="KAF2838112.1"/>
    <property type="molecule type" value="Genomic_DNA"/>
</dbReference>
<dbReference type="OrthoDB" id="2157530at2759"/>
<dbReference type="Proteomes" id="UP000799429">
    <property type="component" value="Unassembled WGS sequence"/>
</dbReference>
<dbReference type="PANTHER" id="PTHR24148:SF64">
    <property type="entry name" value="HETEROKARYON INCOMPATIBILITY DOMAIN-CONTAINING PROTEIN"/>
    <property type="match status" value="1"/>
</dbReference>
<dbReference type="AlphaFoldDB" id="A0A9P4S8P7"/>
<dbReference type="PANTHER" id="PTHR24148">
    <property type="entry name" value="ANKYRIN REPEAT DOMAIN-CONTAINING PROTEIN 39 HOMOLOG-RELATED"/>
    <property type="match status" value="1"/>
</dbReference>
<comment type="caution">
    <text evidence="2">The sequence shown here is derived from an EMBL/GenBank/DDBJ whole genome shotgun (WGS) entry which is preliminary data.</text>
</comment>
<evidence type="ECO:0000313" key="3">
    <source>
        <dbReference type="Proteomes" id="UP000799429"/>
    </source>
</evidence>
<protein>
    <recommendedName>
        <fullName evidence="1">Heterokaryon incompatibility domain-containing protein</fullName>
    </recommendedName>
</protein>
<evidence type="ECO:0000259" key="1">
    <source>
        <dbReference type="Pfam" id="PF06985"/>
    </source>
</evidence>
<evidence type="ECO:0000313" key="2">
    <source>
        <dbReference type="EMBL" id="KAF2838112.1"/>
    </source>
</evidence>
<dbReference type="InterPro" id="IPR052895">
    <property type="entry name" value="HetReg/Transcr_Mod"/>
</dbReference>
<sequence length="134" mass="15227">MAANHLPQYLFKYCPLQKITEIRIIKLHPNGTRDADIDCELSVLDLEAKEEEAYGAVSWCWGKAGDGGANKKIRIRHGDTWYSFIISPNLDLALRTLRPSKAGTPKILWIDAICINQDDPREKNNQVPMMAKIY</sequence>
<reference evidence="2" key="1">
    <citation type="journal article" date="2020" name="Stud. Mycol.">
        <title>101 Dothideomycetes genomes: a test case for predicting lifestyles and emergence of pathogens.</title>
        <authorList>
            <person name="Haridas S."/>
            <person name="Albert R."/>
            <person name="Binder M."/>
            <person name="Bloem J."/>
            <person name="Labutti K."/>
            <person name="Salamov A."/>
            <person name="Andreopoulos B."/>
            <person name="Baker S."/>
            <person name="Barry K."/>
            <person name="Bills G."/>
            <person name="Bluhm B."/>
            <person name="Cannon C."/>
            <person name="Castanera R."/>
            <person name="Culley D."/>
            <person name="Daum C."/>
            <person name="Ezra D."/>
            <person name="Gonzalez J."/>
            <person name="Henrissat B."/>
            <person name="Kuo A."/>
            <person name="Liang C."/>
            <person name="Lipzen A."/>
            <person name="Lutzoni F."/>
            <person name="Magnuson J."/>
            <person name="Mondo S."/>
            <person name="Nolan M."/>
            <person name="Ohm R."/>
            <person name="Pangilinan J."/>
            <person name="Park H.-J."/>
            <person name="Ramirez L."/>
            <person name="Alfaro M."/>
            <person name="Sun H."/>
            <person name="Tritt A."/>
            <person name="Yoshinaga Y."/>
            <person name="Zwiers L.-H."/>
            <person name="Turgeon B."/>
            <person name="Goodwin S."/>
            <person name="Spatafora J."/>
            <person name="Crous P."/>
            <person name="Grigoriev I."/>
        </authorList>
    </citation>
    <scope>NUCLEOTIDE SEQUENCE</scope>
    <source>
        <strain evidence="2">CBS 101060</strain>
    </source>
</reference>
<gene>
    <name evidence="2" type="ORF">M501DRAFT_935863</name>
</gene>
<dbReference type="InterPro" id="IPR010730">
    <property type="entry name" value="HET"/>
</dbReference>
<dbReference type="Pfam" id="PF06985">
    <property type="entry name" value="HET"/>
    <property type="match status" value="1"/>
</dbReference>